<dbReference type="EMBL" id="MN740396">
    <property type="protein sequence ID" value="QHU04364.1"/>
    <property type="molecule type" value="Genomic_DNA"/>
</dbReference>
<dbReference type="AlphaFoldDB" id="A0A6C0JL50"/>
<reference evidence="1" key="1">
    <citation type="journal article" date="2020" name="Nature">
        <title>Giant virus diversity and host interactions through global metagenomics.</title>
        <authorList>
            <person name="Schulz F."/>
            <person name="Roux S."/>
            <person name="Paez-Espino D."/>
            <person name="Jungbluth S."/>
            <person name="Walsh D.A."/>
            <person name="Denef V.J."/>
            <person name="McMahon K.D."/>
            <person name="Konstantinidis K.T."/>
            <person name="Eloe-Fadrosh E.A."/>
            <person name="Kyrpides N.C."/>
            <person name="Woyke T."/>
        </authorList>
    </citation>
    <scope>NUCLEOTIDE SEQUENCE</scope>
    <source>
        <strain evidence="1">GVMAG-M-3300027708-39</strain>
    </source>
</reference>
<sequence length="93" mass="10932">MNMQNNDYIQILNYYNLPIPKSKKLIQAEAEKILSLKLCKCIKKVDATAKNEPKAIGICTKTIFNRKGLTRGKFKCKEKRYVKFNKTRKLRKH</sequence>
<organism evidence="1">
    <name type="scientific">viral metagenome</name>
    <dbReference type="NCBI Taxonomy" id="1070528"/>
    <lineage>
        <taxon>unclassified sequences</taxon>
        <taxon>metagenomes</taxon>
        <taxon>organismal metagenomes</taxon>
    </lineage>
</organism>
<proteinExistence type="predicted"/>
<accession>A0A6C0JL50</accession>
<protein>
    <submittedName>
        <fullName evidence="1">Uncharacterized protein</fullName>
    </submittedName>
</protein>
<name>A0A6C0JL50_9ZZZZ</name>
<evidence type="ECO:0000313" key="1">
    <source>
        <dbReference type="EMBL" id="QHU04364.1"/>
    </source>
</evidence>